<sequence length="122" mass="13613">MSNQQQLDIFVVVVVGRVGIAKDYLSKGTPPARFEREMTDKDVLDKLISNSTYDTSHAGGKKFHGKMKKAYAKKWALLGLILTLPQPTWKCVSGQPPVGQFTVAHLPVVKRQSVQPPASHWW</sequence>
<keyword evidence="2" id="KW-1185">Reference proteome</keyword>
<gene>
    <name evidence="1" type="ORF">NMOB1V02_LOCUS6433</name>
</gene>
<dbReference type="Proteomes" id="UP000678499">
    <property type="component" value="Unassembled WGS sequence"/>
</dbReference>
<proteinExistence type="predicted"/>
<dbReference type="AlphaFoldDB" id="A0A7R9BPA8"/>
<accession>A0A7R9BPA8</accession>
<reference evidence="1" key="1">
    <citation type="submission" date="2020-11" db="EMBL/GenBank/DDBJ databases">
        <authorList>
            <person name="Tran Van P."/>
        </authorList>
    </citation>
    <scope>NUCLEOTIDE SEQUENCE</scope>
</reference>
<protein>
    <submittedName>
        <fullName evidence="1">Uncharacterized protein</fullName>
    </submittedName>
</protein>
<evidence type="ECO:0000313" key="1">
    <source>
        <dbReference type="EMBL" id="CAD7278736.1"/>
    </source>
</evidence>
<name>A0A7R9BPA8_9CRUS</name>
<evidence type="ECO:0000313" key="2">
    <source>
        <dbReference type="Proteomes" id="UP000678499"/>
    </source>
</evidence>
<dbReference type="EMBL" id="OA883378">
    <property type="protein sequence ID" value="CAD7278736.1"/>
    <property type="molecule type" value="Genomic_DNA"/>
</dbReference>
<dbReference type="EMBL" id="CAJPEX010001341">
    <property type="protein sequence ID" value="CAG0918888.1"/>
    <property type="molecule type" value="Genomic_DNA"/>
</dbReference>
<organism evidence="1">
    <name type="scientific">Notodromas monacha</name>
    <dbReference type="NCBI Taxonomy" id="399045"/>
    <lineage>
        <taxon>Eukaryota</taxon>
        <taxon>Metazoa</taxon>
        <taxon>Ecdysozoa</taxon>
        <taxon>Arthropoda</taxon>
        <taxon>Crustacea</taxon>
        <taxon>Oligostraca</taxon>
        <taxon>Ostracoda</taxon>
        <taxon>Podocopa</taxon>
        <taxon>Podocopida</taxon>
        <taxon>Cypridocopina</taxon>
        <taxon>Cypridoidea</taxon>
        <taxon>Cyprididae</taxon>
        <taxon>Notodromas</taxon>
    </lineage>
</organism>